<dbReference type="Proteomes" id="UP000570166">
    <property type="component" value="Unassembled WGS sequence"/>
</dbReference>
<accession>A0A838L395</accession>
<name>A0A838L395_9SPHN</name>
<organism evidence="1 2">
    <name type="scientific">Sphingomonas chungangi</name>
    <dbReference type="NCBI Taxonomy" id="2683589"/>
    <lineage>
        <taxon>Bacteria</taxon>
        <taxon>Pseudomonadati</taxon>
        <taxon>Pseudomonadota</taxon>
        <taxon>Alphaproteobacteria</taxon>
        <taxon>Sphingomonadales</taxon>
        <taxon>Sphingomonadaceae</taxon>
        <taxon>Sphingomonas</taxon>
    </lineage>
</organism>
<sequence length="267" mass="28905">MATAIGDQEPRDFHLRWATLRPPQCPTPYVRDTIRALLAERPGPALQLGVTPAIADASAGGVAIDWNPDMLRLAWPGDSATHRAEVGNWLDLRFSNASFATAFGDGSLTMLDWPADYRLLMRSLGRVLRPGGRLVLRCFVRPDACEAIGDLAAEVLAGKVDHFGAFKLRLNMATAAIDGRVYVPVADIHAQFEAHLPDRAAIETATGWGAAEFAAIDAYRDAGSHLSYATRAEIASTLPEGATHRFVETEGYPLADRCPLLVVDFPT</sequence>
<keyword evidence="1" id="KW-0808">Transferase</keyword>
<dbReference type="GO" id="GO:0008168">
    <property type="term" value="F:methyltransferase activity"/>
    <property type="evidence" value="ECO:0007669"/>
    <property type="project" value="UniProtKB-KW"/>
</dbReference>
<dbReference type="AlphaFoldDB" id="A0A838L395"/>
<dbReference type="RefSeq" id="WP_160365192.1">
    <property type="nucleotide sequence ID" value="NZ_JACEIB010000001.1"/>
</dbReference>
<comment type="caution">
    <text evidence="1">The sequence shown here is derived from an EMBL/GenBank/DDBJ whole genome shotgun (WGS) entry which is preliminary data.</text>
</comment>
<keyword evidence="1" id="KW-0489">Methyltransferase</keyword>
<evidence type="ECO:0000313" key="2">
    <source>
        <dbReference type="Proteomes" id="UP000570166"/>
    </source>
</evidence>
<dbReference type="SUPFAM" id="SSF53335">
    <property type="entry name" value="S-adenosyl-L-methionine-dependent methyltransferases"/>
    <property type="match status" value="1"/>
</dbReference>
<dbReference type="InterPro" id="IPR029063">
    <property type="entry name" value="SAM-dependent_MTases_sf"/>
</dbReference>
<dbReference type="EMBL" id="JACEIB010000001">
    <property type="protein sequence ID" value="MBA2933135.1"/>
    <property type="molecule type" value="Genomic_DNA"/>
</dbReference>
<dbReference type="GO" id="GO:0032259">
    <property type="term" value="P:methylation"/>
    <property type="evidence" value="ECO:0007669"/>
    <property type="project" value="UniProtKB-KW"/>
</dbReference>
<protein>
    <submittedName>
        <fullName evidence="1">Class I SAM-dependent methyltransferase</fullName>
    </submittedName>
</protein>
<evidence type="ECO:0000313" key="1">
    <source>
        <dbReference type="EMBL" id="MBA2933135.1"/>
    </source>
</evidence>
<gene>
    <name evidence="1" type="ORF">HZF05_03395</name>
</gene>
<dbReference type="Gene3D" id="3.40.50.150">
    <property type="entry name" value="Vaccinia Virus protein VP39"/>
    <property type="match status" value="1"/>
</dbReference>
<keyword evidence="2" id="KW-1185">Reference proteome</keyword>
<proteinExistence type="predicted"/>
<reference evidence="1 2" key="1">
    <citation type="submission" date="2020-07" db="EMBL/GenBank/DDBJ databases">
        <authorList>
            <person name="Sun Q."/>
        </authorList>
    </citation>
    <scope>NUCLEOTIDE SEQUENCE [LARGE SCALE GENOMIC DNA]</scope>
    <source>
        <strain evidence="1 2">CGMCC 1.13654</strain>
    </source>
</reference>